<dbReference type="Pfam" id="PF02224">
    <property type="entry name" value="Cytidylate_kin"/>
    <property type="match status" value="1"/>
</dbReference>
<evidence type="ECO:0000256" key="9">
    <source>
        <dbReference type="HAMAP-Rule" id="MF_00238"/>
    </source>
</evidence>
<organism evidence="11 12">
    <name type="scientific">Halobacillus shinanisalinarum</name>
    <dbReference type="NCBI Taxonomy" id="2932258"/>
    <lineage>
        <taxon>Bacteria</taxon>
        <taxon>Bacillati</taxon>
        <taxon>Bacillota</taxon>
        <taxon>Bacilli</taxon>
        <taxon>Bacillales</taxon>
        <taxon>Bacillaceae</taxon>
        <taxon>Halobacillus</taxon>
    </lineage>
</organism>
<keyword evidence="6 9" id="KW-0067">ATP-binding</keyword>
<dbReference type="NCBIfam" id="TIGR00017">
    <property type="entry name" value="cmk"/>
    <property type="match status" value="1"/>
</dbReference>
<dbReference type="EC" id="2.7.4.25" evidence="9"/>
<dbReference type="HAMAP" id="MF_00238">
    <property type="entry name" value="Cytidyl_kinase_type1"/>
    <property type="match status" value="1"/>
</dbReference>
<evidence type="ECO:0000256" key="6">
    <source>
        <dbReference type="ARBA" id="ARBA00022840"/>
    </source>
</evidence>
<evidence type="ECO:0000256" key="7">
    <source>
        <dbReference type="ARBA" id="ARBA00047615"/>
    </source>
</evidence>
<evidence type="ECO:0000313" key="12">
    <source>
        <dbReference type="Proteomes" id="UP000831880"/>
    </source>
</evidence>
<evidence type="ECO:0000256" key="2">
    <source>
        <dbReference type="ARBA" id="ARBA00022490"/>
    </source>
</evidence>
<proteinExistence type="inferred from homology"/>
<name>A0ABY4GZH7_9BACI</name>
<dbReference type="RefSeq" id="WP_244753211.1">
    <property type="nucleotide sequence ID" value="NZ_CP095074.1"/>
</dbReference>
<dbReference type="CDD" id="cd02020">
    <property type="entry name" value="CMPK"/>
    <property type="match status" value="1"/>
</dbReference>
<dbReference type="InterPro" id="IPR011994">
    <property type="entry name" value="Cytidylate_kinase_dom"/>
</dbReference>
<dbReference type="InterPro" id="IPR003136">
    <property type="entry name" value="Cytidylate_kin"/>
</dbReference>
<feature type="domain" description="Cytidylate kinase" evidence="10">
    <location>
        <begin position="9"/>
        <end position="223"/>
    </location>
</feature>
<evidence type="ECO:0000256" key="3">
    <source>
        <dbReference type="ARBA" id="ARBA00022679"/>
    </source>
</evidence>
<evidence type="ECO:0000313" key="11">
    <source>
        <dbReference type="EMBL" id="UOQ93597.1"/>
    </source>
</evidence>
<dbReference type="Gene3D" id="3.40.50.300">
    <property type="entry name" value="P-loop containing nucleotide triphosphate hydrolases"/>
    <property type="match status" value="1"/>
</dbReference>
<keyword evidence="5 9" id="KW-0418">Kinase</keyword>
<dbReference type="SUPFAM" id="SSF52540">
    <property type="entry name" value="P-loop containing nucleoside triphosphate hydrolases"/>
    <property type="match status" value="1"/>
</dbReference>
<comment type="catalytic activity">
    <reaction evidence="8 9">
        <text>CMP + ATP = CDP + ADP</text>
        <dbReference type="Rhea" id="RHEA:11600"/>
        <dbReference type="ChEBI" id="CHEBI:30616"/>
        <dbReference type="ChEBI" id="CHEBI:58069"/>
        <dbReference type="ChEBI" id="CHEBI:60377"/>
        <dbReference type="ChEBI" id="CHEBI:456216"/>
        <dbReference type="EC" id="2.7.4.25"/>
    </reaction>
</comment>
<keyword evidence="3 9" id="KW-0808">Transferase</keyword>
<comment type="subcellular location">
    <subcellularLocation>
        <location evidence="9">Cytoplasm</location>
    </subcellularLocation>
</comment>
<evidence type="ECO:0000256" key="5">
    <source>
        <dbReference type="ARBA" id="ARBA00022777"/>
    </source>
</evidence>
<protein>
    <recommendedName>
        <fullName evidence="9">Cytidylate kinase</fullName>
        <shortName evidence="9">CK</shortName>
        <ecNumber evidence="9">2.7.4.25</ecNumber>
    </recommendedName>
    <alternativeName>
        <fullName evidence="9">Cytidine monophosphate kinase</fullName>
        <shortName evidence="9">CMP kinase</shortName>
    </alternativeName>
</protein>
<evidence type="ECO:0000256" key="1">
    <source>
        <dbReference type="ARBA" id="ARBA00009427"/>
    </source>
</evidence>
<dbReference type="Proteomes" id="UP000831880">
    <property type="component" value="Chromosome"/>
</dbReference>
<dbReference type="EMBL" id="CP095074">
    <property type="protein sequence ID" value="UOQ93597.1"/>
    <property type="molecule type" value="Genomic_DNA"/>
</dbReference>
<gene>
    <name evidence="9 11" type="primary">cmk</name>
    <name evidence="11" type="ORF">MUO14_00880</name>
</gene>
<dbReference type="PANTHER" id="PTHR21299">
    <property type="entry name" value="CYTIDYLATE KINASE/PANTOATE-BETA-ALANINE LIGASE"/>
    <property type="match status" value="1"/>
</dbReference>
<dbReference type="PANTHER" id="PTHR21299:SF2">
    <property type="entry name" value="CYTIDYLATE KINASE"/>
    <property type="match status" value="1"/>
</dbReference>
<dbReference type="InterPro" id="IPR027417">
    <property type="entry name" value="P-loop_NTPase"/>
</dbReference>
<keyword evidence="4 9" id="KW-0547">Nucleotide-binding</keyword>
<keyword evidence="2 9" id="KW-0963">Cytoplasm</keyword>
<dbReference type="GO" id="GO:0016301">
    <property type="term" value="F:kinase activity"/>
    <property type="evidence" value="ECO:0007669"/>
    <property type="project" value="UniProtKB-KW"/>
</dbReference>
<evidence type="ECO:0000259" key="10">
    <source>
        <dbReference type="Pfam" id="PF02224"/>
    </source>
</evidence>
<sequence>MKRTKALAIAIDGPAAAGKSTVAKRVAHQLSYIYIDTGAMYRSLTLKALTEETDLDNEDQLADLLQRTAIVLSQSEDGQHVFLDGEDVSLDIRTNEVTSHVSFVAKHRKVREEMVKRQQDLVKERGVVMDGRDIGTHVIPDAEVKIFMIASVEERAERRHKENTEKGFDSDLEQLKMEIRKRDEIDSKRETAPLVKAKDAIEVDTTSLSIGEVVNKIVTIVHQKEMREG</sequence>
<keyword evidence="12" id="KW-1185">Reference proteome</keyword>
<accession>A0ABY4GZH7</accession>
<feature type="binding site" evidence="9">
    <location>
        <begin position="13"/>
        <end position="21"/>
    </location>
    <ligand>
        <name>ATP</name>
        <dbReference type="ChEBI" id="CHEBI:30616"/>
    </ligand>
</feature>
<comment type="catalytic activity">
    <reaction evidence="7 9">
        <text>dCMP + ATP = dCDP + ADP</text>
        <dbReference type="Rhea" id="RHEA:25094"/>
        <dbReference type="ChEBI" id="CHEBI:30616"/>
        <dbReference type="ChEBI" id="CHEBI:57566"/>
        <dbReference type="ChEBI" id="CHEBI:58593"/>
        <dbReference type="ChEBI" id="CHEBI:456216"/>
        <dbReference type="EC" id="2.7.4.25"/>
    </reaction>
</comment>
<evidence type="ECO:0000256" key="8">
    <source>
        <dbReference type="ARBA" id="ARBA00048478"/>
    </source>
</evidence>
<comment type="similarity">
    <text evidence="1 9">Belongs to the cytidylate kinase family. Type 1 subfamily.</text>
</comment>
<evidence type="ECO:0000256" key="4">
    <source>
        <dbReference type="ARBA" id="ARBA00022741"/>
    </source>
</evidence>
<reference evidence="11 12" key="1">
    <citation type="submission" date="2022-04" db="EMBL/GenBank/DDBJ databases">
        <title>Halobacillus sp. isolated from saltern.</title>
        <authorList>
            <person name="Won M."/>
            <person name="Lee C.-M."/>
            <person name="Woen H.-Y."/>
            <person name="Kwon S.-W."/>
        </authorList>
    </citation>
    <scope>NUCLEOTIDE SEQUENCE [LARGE SCALE GENOMIC DNA]</scope>
    <source>
        <strain evidence="11 12">SSTM10-2</strain>
    </source>
</reference>